<evidence type="ECO:0000256" key="1">
    <source>
        <dbReference type="SAM" id="MobiDB-lite"/>
    </source>
</evidence>
<keyword evidence="4" id="KW-1185">Reference proteome</keyword>
<reference evidence="3 4" key="1">
    <citation type="submission" date="2019-07" db="EMBL/GenBank/DDBJ databases">
        <title>complete genome sequencing of Ornithinimicrobium sp. H23M54.</title>
        <authorList>
            <person name="Bae J.-W."/>
            <person name="Lee S.-Y."/>
        </authorList>
    </citation>
    <scope>NUCLEOTIDE SEQUENCE [LARGE SCALE GENOMIC DNA]</scope>
    <source>
        <strain evidence="3 4">H23M54</strain>
    </source>
</reference>
<proteinExistence type="predicted"/>
<feature type="domain" description="Peptidoglycan binding-like" evidence="2">
    <location>
        <begin position="41"/>
        <end position="94"/>
    </location>
</feature>
<evidence type="ECO:0000313" key="4">
    <source>
        <dbReference type="Proteomes" id="UP000315395"/>
    </source>
</evidence>
<dbReference type="SUPFAM" id="SSF47090">
    <property type="entry name" value="PGBD-like"/>
    <property type="match status" value="1"/>
</dbReference>
<protein>
    <recommendedName>
        <fullName evidence="2">Peptidoglycan binding-like domain-containing protein</fullName>
    </recommendedName>
</protein>
<dbReference type="InterPro" id="IPR002477">
    <property type="entry name" value="Peptidoglycan-bd-like"/>
</dbReference>
<dbReference type="OrthoDB" id="9810670at2"/>
<evidence type="ECO:0000313" key="3">
    <source>
        <dbReference type="EMBL" id="QDO90461.1"/>
    </source>
</evidence>
<dbReference type="Proteomes" id="UP000315395">
    <property type="component" value="Chromosome"/>
</dbReference>
<accession>A0A516GG12</accession>
<evidence type="ECO:0000259" key="2">
    <source>
        <dbReference type="Pfam" id="PF01471"/>
    </source>
</evidence>
<dbReference type="Pfam" id="PF01471">
    <property type="entry name" value="PG_binding_1"/>
    <property type="match status" value="1"/>
</dbReference>
<sequence>MHLEIAPGVSEDRIAAAARRFEDEVGRSATSDVWFRNAFGHDVARFQHFLADAGFGVGTVDGDAGRRTHGAVEGFQDANGLTVDGRVGPQTRRAAGLDGPDIAGGPTLPDQGPSDAELLGLEEPLPQTDETDEIDPE</sequence>
<dbReference type="InterPro" id="IPR036366">
    <property type="entry name" value="PGBDSf"/>
</dbReference>
<organism evidence="3 4">
    <name type="scientific">Ornithinimicrobium ciconiae</name>
    <dbReference type="NCBI Taxonomy" id="2594265"/>
    <lineage>
        <taxon>Bacteria</taxon>
        <taxon>Bacillati</taxon>
        <taxon>Actinomycetota</taxon>
        <taxon>Actinomycetes</taxon>
        <taxon>Micrococcales</taxon>
        <taxon>Ornithinimicrobiaceae</taxon>
        <taxon>Ornithinimicrobium</taxon>
    </lineage>
</organism>
<name>A0A516GG12_9MICO</name>
<feature type="region of interest" description="Disordered" evidence="1">
    <location>
        <begin position="71"/>
        <end position="137"/>
    </location>
</feature>
<dbReference type="EMBL" id="CP041616">
    <property type="protein sequence ID" value="QDO90461.1"/>
    <property type="molecule type" value="Genomic_DNA"/>
</dbReference>
<dbReference type="AlphaFoldDB" id="A0A516GG12"/>
<dbReference type="KEGG" id="orz:FNH13_16285"/>
<gene>
    <name evidence="3" type="ORF">FNH13_16285</name>
</gene>
<dbReference type="InterPro" id="IPR036365">
    <property type="entry name" value="PGBD-like_sf"/>
</dbReference>
<dbReference type="Gene3D" id="1.10.101.10">
    <property type="entry name" value="PGBD-like superfamily/PGBD"/>
    <property type="match status" value="1"/>
</dbReference>